<gene>
    <name evidence="1" type="ORF">S03H2_53971</name>
</gene>
<reference evidence="1" key="1">
    <citation type="journal article" date="2014" name="Front. Microbiol.">
        <title>High frequency of phylogenetically diverse reductive dehalogenase-homologous genes in deep subseafloor sedimentary metagenomes.</title>
        <authorList>
            <person name="Kawai M."/>
            <person name="Futagami T."/>
            <person name="Toyoda A."/>
            <person name="Takaki Y."/>
            <person name="Nishi S."/>
            <person name="Hori S."/>
            <person name="Arai W."/>
            <person name="Tsubouchi T."/>
            <person name="Morono Y."/>
            <person name="Uchiyama I."/>
            <person name="Ito T."/>
            <person name="Fujiyama A."/>
            <person name="Inagaki F."/>
            <person name="Takami H."/>
        </authorList>
    </citation>
    <scope>NUCLEOTIDE SEQUENCE</scope>
    <source>
        <strain evidence="1">Expedition CK06-06</strain>
    </source>
</reference>
<accession>X1IAV6</accession>
<name>X1IAV6_9ZZZZ</name>
<sequence>YCKDNFFLKRDPFYDMCVIKIKYKISLNPWIIKYLKTLLE</sequence>
<dbReference type="AlphaFoldDB" id="X1IAV6"/>
<organism evidence="1">
    <name type="scientific">marine sediment metagenome</name>
    <dbReference type="NCBI Taxonomy" id="412755"/>
    <lineage>
        <taxon>unclassified sequences</taxon>
        <taxon>metagenomes</taxon>
        <taxon>ecological metagenomes</taxon>
    </lineage>
</organism>
<comment type="caution">
    <text evidence="1">The sequence shown here is derived from an EMBL/GenBank/DDBJ whole genome shotgun (WGS) entry which is preliminary data.</text>
</comment>
<evidence type="ECO:0000313" key="1">
    <source>
        <dbReference type="EMBL" id="GAH63234.1"/>
    </source>
</evidence>
<proteinExistence type="predicted"/>
<dbReference type="EMBL" id="BARU01034377">
    <property type="protein sequence ID" value="GAH63234.1"/>
    <property type="molecule type" value="Genomic_DNA"/>
</dbReference>
<protein>
    <submittedName>
        <fullName evidence="1">Uncharacterized protein</fullName>
    </submittedName>
</protein>
<feature type="non-terminal residue" evidence="1">
    <location>
        <position position="1"/>
    </location>
</feature>